<dbReference type="Proteomes" id="UP000214365">
    <property type="component" value="Unassembled WGS sequence"/>
</dbReference>
<comment type="caution">
    <text evidence="2">The sequence shown here is derived from an EMBL/GenBank/DDBJ whole genome shotgun (WGS) entry which is preliminary data.</text>
</comment>
<dbReference type="AlphaFoldDB" id="A0A1Q5Q809"/>
<dbReference type="PANTHER" id="PTHR30575:SF0">
    <property type="entry name" value="XAA-ARG DIPEPTIDASE"/>
    <property type="match status" value="1"/>
</dbReference>
<gene>
    <name evidence="2" type="ORF">UA08_08537</name>
</gene>
<evidence type="ECO:0000313" key="3">
    <source>
        <dbReference type="Proteomes" id="UP000214365"/>
    </source>
</evidence>
<feature type="region of interest" description="Disordered" evidence="1">
    <location>
        <begin position="126"/>
        <end position="145"/>
    </location>
</feature>
<name>A0A1Q5Q809_TALAT</name>
<organism evidence="2 3">
    <name type="scientific">Talaromyces atroroseus</name>
    <dbReference type="NCBI Taxonomy" id="1441469"/>
    <lineage>
        <taxon>Eukaryota</taxon>
        <taxon>Fungi</taxon>
        <taxon>Dikarya</taxon>
        <taxon>Ascomycota</taxon>
        <taxon>Pezizomycotina</taxon>
        <taxon>Eurotiomycetes</taxon>
        <taxon>Eurotiomycetidae</taxon>
        <taxon>Eurotiales</taxon>
        <taxon>Trichocomaceae</taxon>
        <taxon>Talaromyces</taxon>
        <taxon>Talaromyces sect. Trachyspermi</taxon>
    </lineage>
</organism>
<dbReference type="InterPro" id="IPR052030">
    <property type="entry name" value="Peptidase_M20/M20A_hydrolases"/>
</dbReference>
<protein>
    <submittedName>
        <fullName evidence="2">Uncharacterized protein</fullName>
    </submittedName>
</protein>
<reference evidence="2 3" key="1">
    <citation type="submission" date="2015-06" db="EMBL/GenBank/DDBJ databases">
        <title>Talaromyces atroroseus IBT 11181 draft genome.</title>
        <authorList>
            <person name="Rasmussen K.B."/>
            <person name="Rasmussen S."/>
            <person name="Petersen B."/>
            <person name="Sicheritz-Ponten T."/>
            <person name="Mortensen U.H."/>
            <person name="Thrane U."/>
        </authorList>
    </citation>
    <scope>NUCLEOTIDE SEQUENCE [LARGE SCALE GENOMIC DNA]</scope>
    <source>
        <strain evidence="2 3">IBT 11181</strain>
    </source>
</reference>
<dbReference type="RefSeq" id="XP_020116468.1">
    <property type="nucleotide sequence ID" value="XM_020263436.1"/>
</dbReference>
<evidence type="ECO:0000313" key="2">
    <source>
        <dbReference type="EMBL" id="OKL56347.1"/>
    </source>
</evidence>
<dbReference type="Gene3D" id="3.40.630.10">
    <property type="entry name" value="Zn peptidases"/>
    <property type="match status" value="1"/>
</dbReference>
<accession>A0A1Q5Q809</accession>
<dbReference type="GeneID" id="31008293"/>
<dbReference type="OrthoDB" id="6119954at2759"/>
<keyword evidence="3" id="KW-1185">Reference proteome</keyword>
<dbReference type="EMBL" id="LFMY01000015">
    <property type="protein sequence ID" value="OKL56347.1"/>
    <property type="molecule type" value="Genomic_DNA"/>
</dbReference>
<dbReference type="PANTHER" id="PTHR30575">
    <property type="entry name" value="PEPTIDASE M20"/>
    <property type="match status" value="1"/>
</dbReference>
<dbReference type="STRING" id="1441469.A0A1Q5Q809"/>
<proteinExistence type="predicted"/>
<evidence type="ECO:0000256" key="1">
    <source>
        <dbReference type="SAM" id="MobiDB-lite"/>
    </source>
</evidence>
<dbReference type="GO" id="GO:0016805">
    <property type="term" value="F:dipeptidase activity"/>
    <property type="evidence" value="ECO:0007669"/>
    <property type="project" value="TreeGrafter"/>
</dbReference>
<sequence>MVPNEQLAGVFASAMADMDVPMEFDPGTTEVKPGATDQGNVAFVVPSIHPNYDIGAPLGATNHTEGFTAAAGTPFAFKRTLVVGQGLAKTAWAMLTDDELALTQGVGSRGTGSISGKCIHQVRVDGHGNTDATQAKDEETDLRDHPVDVKLQRPSVDEEAGRYKQATWYDQRKSIFRFHLATAGHILHQSIRGESERQIADDVPNAEAQV</sequence>